<feature type="transmembrane region" description="Helical" evidence="8">
    <location>
        <begin position="15"/>
        <end position="38"/>
    </location>
</feature>
<dbReference type="Pfam" id="PF21082">
    <property type="entry name" value="MS_channel_3rd"/>
    <property type="match status" value="1"/>
</dbReference>
<keyword evidence="4 8" id="KW-0812">Transmembrane</keyword>
<accession>A0A5S9IKR5</accession>
<keyword evidence="3" id="KW-1003">Cell membrane</keyword>
<evidence type="ECO:0000256" key="5">
    <source>
        <dbReference type="ARBA" id="ARBA00022989"/>
    </source>
</evidence>
<protein>
    <recommendedName>
        <fullName evidence="9">Cyclic nucleotide-binding domain-containing protein</fullName>
    </recommendedName>
</protein>
<feature type="region of interest" description="Disordered" evidence="7">
    <location>
        <begin position="506"/>
        <end position="548"/>
    </location>
</feature>
<dbReference type="InterPro" id="IPR014710">
    <property type="entry name" value="RmlC-like_jellyroll"/>
</dbReference>
<dbReference type="RefSeq" id="WP_151966644.1">
    <property type="nucleotide sequence ID" value="NZ_AP019860.1"/>
</dbReference>
<dbReference type="SUPFAM" id="SSF50182">
    <property type="entry name" value="Sm-like ribonucleoproteins"/>
    <property type="match status" value="1"/>
</dbReference>
<evidence type="ECO:0000256" key="4">
    <source>
        <dbReference type="ARBA" id="ARBA00022692"/>
    </source>
</evidence>
<dbReference type="AlphaFoldDB" id="A0A5S9IKR5"/>
<dbReference type="SMART" id="SM00100">
    <property type="entry name" value="cNMP"/>
    <property type="match status" value="1"/>
</dbReference>
<feature type="compositionally biased region" description="Basic and acidic residues" evidence="7">
    <location>
        <begin position="506"/>
        <end position="524"/>
    </location>
</feature>
<dbReference type="Pfam" id="PF00027">
    <property type="entry name" value="cNMP_binding"/>
    <property type="match status" value="1"/>
</dbReference>
<gene>
    <name evidence="10" type="ORF">UABAM_00738</name>
</gene>
<organism evidence="10 11">
    <name type="scientific">Uabimicrobium amorphum</name>
    <dbReference type="NCBI Taxonomy" id="2596890"/>
    <lineage>
        <taxon>Bacteria</taxon>
        <taxon>Pseudomonadati</taxon>
        <taxon>Planctomycetota</taxon>
        <taxon>Candidatus Uabimicrobiia</taxon>
        <taxon>Candidatus Uabimicrobiales</taxon>
        <taxon>Candidatus Uabimicrobiaceae</taxon>
        <taxon>Candidatus Uabimicrobium</taxon>
    </lineage>
</organism>
<reference evidence="10 11" key="1">
    <citation type="submission" date="2019-08" db="EMBL/GenBank/DDBJ databases">
        <title>Complete genome sequence of Candidatus Uab amorphum.</title>
        <authorList>
            <person name="Shiratori T."/>
            <person name="Suzuki S."/>
            <person name="Kakizawa Y."/>
            <person name="Ishida K."/>
        </authorList>
    </citation>
    <scope>NUCLEOTIDE SEQUENCE [LARGE SCALE GENOMIC DNA]</scope>
    <source>
        <strain evidence="10 11">SRT547</strain>
    </source>
</reference>
<dbReference type="PRINTS" id="PR00103">
    <property type="entry name" value="CAMPKINASE"/>
</dbReference>
<dbReference type="InterPro" id="IPR045275">
    <property type="entry name" value="MscS_archaea/bacteria_type"/>
</dbReference>
<dbReference type="InterPro" id="IPR000595">
    <property type="entry name" value="cNMP-bd_dom"/>
</dbReference>
<dbReference type="InterPro" id="IPR010920">
    <property type="entry name" value="LSM_dom_sf"/>
</dbReference>
<dbReference type="PROSITE" id="PS50042">
    <property type="entry name" value="CNMP_BINDING_3"/>
    <property type="match status" value="1"/>
</dbReference>
<dbReference type="InterPro" id="IPR018490">
    <property type="entry name" value="cNMP-bd_dom_sf"/>
</dbReference>
<feature type="transmembrane region" description="Helical" evidence="8">
    <location>
        <begin position="44"/>
        <end position="66"/>
    </location>
</feature>
<evidence type="ECO:0000313" key="10">
    <source>
        <dbReference type="EMBL" id="BBM82395.1"/>
    </source>
</evidence>
<evidence type="ECO:0000259" key="9">
    <source>
        <dbReference type="PROSITE" id="PS50042"/>
    </source>
</evidence>
<dbReference type="KEGG" id="uam:UABAM_00738"/>
<dbReference type="Gene3D" id="3.30.70.100">
    <property type="match status" value="1"/>
</dbReference>
<dbReference type="CDD" id="cd00038">
    <property type="entry name" value="CAP_ED"/>
    <property type="match status" value="1"/>
</dbReference>
<comment type="similarity">
    <text evidence="2">Belongs to the MscS (TC 1.A.23) family.</text>
</comment>
<evidence type="ECO:0000313" key="11">
    <source>
        <dbReference type="Proteomes" id="UP000326354"/>
    </source>
</evidence>
<dbReference type="InterPro" id="IPR006685">
    <property type="entry name" value="MscS_channel_2nd"/>
</dbReference>
<dbReference type="PANTHER" id="PTHR30221">
    <property type="entry name" value="SMALL-CONDUCTANCE MECHANOSENSITIVE CHANNEL"/>
    <property type="match status" value="1"/>
</dbReference>
<dbReference type="Gene3D" id="2.30.30.60">
    <property type="match status" value="1"/>
</dbReference>
<feature type="transmembrane region" description="Helical" evidence="8">
    <location>
        <begin position="116"/>
        <end position="138"/>
    </location>
</feature>
<evidence type="ECO:0000256" key="6">
    <source>
        <dbReference type="ARBA" id="ARBA00023136"/>
    </source>
</evidence>
<feature type="compositionally biased region" description="Basic and acidic residues" evidence="7">
    <location>
        <begin position="532"/>
        <end position="548"/>
    </location>
</feature>
<dbReference type="Pfam" id="PF00924">
    <property type="entry name" value="MS_channel_2nd"/>
    <property type="match status" value="1"/>
</dbReference>
<dbReference type="Gene3D" id="2.60.120.10">
    <property type="entry name" value="Jelly Rolls"/>
    <property type="match status" value="1"/>
</dbReference>
<dbReference type="InterPro" id="IPR018488">
    <property type="entry name" value="cNMP-bd_CS"/>
</dbReference>
<dbReference type="InterPro" id="IPR049278">
    <property type="entry name" value="MS_channel_C"/>
</dbReference>
<name>A0A5S9IKR5_UABAM</name>
<evidence type="ECO:0000256" key="1">
    <source>
        <dbReference type="ARBA" id="ARBA00004651"/>
    </source>
</evidence>
<dbReference type="OrthoDB" id="9775207at2"/>
<dbReference type="GO" id="GO:0008381">
    <property type="term" value="F:mechanosensitive monoatomic ion channel activity"/>
    <property type="evidence" value="ECO:0007669"/>
    <property type="project" value="InterPro"/>
</dbReference>
<dbReference type="EMBL" id="AP019860">
    <property type="protein sequence ID" value="BBM82395.1"/>
    <property type="molecule type" value="Genomic_DNA"/>
</dbReference>
<dbReference type="InterPro" id="IPR011066">
    <property type="entry name" value="MscS_channel_C_sf"/>
</dbReference>
<evidence type="ECO:0000256" key="7">
    <source>
        <dbReference type="SAM" id="MobiDB-lite"/>
    </source>
</evidence>
<dbReference type="GO" id="GO:0005886">
    <property type="term" value="C:plasma membrane"/>
    <property type="evidence" value="ECO:0007669"/>
    <property type="project" value="UniProtKB-SubCell"/>
</dbReference>
<keyword evidence="11" id="KW-1185">Reference proteome</keyword>
<evidence type="ECO:0000256" key="3">
    <source>
        <dbReference type="ARBA" id="ARBA00022475"/>
    </source>
</evidence>
<dbReference type="SUPFAM" id="SSF82689">
    <property type="entry name" value="Mechanosensitive channel protein MscS (YggB), C-terminal domain"/>
    <property type="match status" value="1"/>
</dbReference>
<sequence>MSIFLKIFGMSIDNIPLFFVSLFFLVLLFLLVVVQFIGKTYKEFAWLGNVILIPLALIDLQLMLLGIAGDKYFYEIHLGFLTVLWIAGLKLVIQALDLFWWSTSFVKLTGEESPRLLRGLTTAILVVFTIYGITNFVFGKSIGNLLIPTGIVAGIIGLSLQSMFSNLFSSLAIAVEKPYQIGDWIEVKEGIIGKVVDITWRTTRLLSWNNSIYVIPNSVATSSIVHNFDLPEKKYALWFQVWIDCKINPEFVQRILVNACLETPKVLQDPPPRIYISEVGRPMKYTVYIYFEDFNAQWGGKTSLMSEIQRRLAKHGISPAMTEMHIAKSDMPQIQINEPGISEYLKGIDIFKTLNIEDIHLLSEGSRLRVFEAGETIISEGDHGDSLFALISGSVVVIKNDGDFEIEVAQLRAGSEFGEMSLLTGEKRSATVKAITDTTVVEVSKDSMSPLLKKKPRLSTEFTKKMVQRKASTQKTLDEAVHETQAEISKILNKIYSFFNLDGDSESTRDTNVTRRLKPSDVAKRNTTKIYKNKEDREQEDENKNGES</sequence>
<keyword evidence="6 8" id="KW-0472">Membrane</keyword>
<dbReference type="Proteomes" id="UP000326354">
    <property type="component" value="Chromosome"/>
</dbReference>
<dbReference type="SUPFAM" id="SSF51206">
    <property type="entry name" value="cAMP-binding domain-like"/>
    <property type="match status" value="1"/>
</dbReference>
<feature type="domain" description="Cyclic nucleotide-binding" evidence="9">
    <location>
        <begin position="350"/>
        <end position="469"/>
    </location>
</feature>
<keyword evidence="5 8" id="KW-1133">Transmembrane helix</keyword>
<dbReference type="PANTHER" id="PTHR30221:SF8">
    <property type="entry name" value="SMALL-CONDUCTANCE MECHANOSENSITIVE CHANNEL"/>
    <property type="match status" value="1"/>
</dbReference>
<evidence type="ECO:0000256" key="2">
    <source>
        <dbReference type="ARBA" id="ARBA00008017"/>
    </source>
</evidence>
<proteinExistence type="inferred from homology"/>
<dbReference type="PROSITE" id="PS00889">
    <property type="entry name" value="CNMP_BINDING_2"/>
    <property type="match status" value="1"/>
</dbReference>
<evidence type="ECO:0000256" key="8">
    <source>
        <dbReference type="SAM" id="Phobius"/>
    </source>
</evidence>
<dbReference type="InterPro" id="IPR023408">
    <property type="entry name" value="MscS_beta-dom_sf"/>
</dbReference>
<feature type="transmembrane region" description="Helical" evidence="8">
    <location>
        <begin position="78"/>
        <end position="96"/>
    </location>
</feature>
<comment type="subcellular location">
    <subcellularLocation>
        <location evidence="1">Cell membrane</location>
        <topology evidence="1">Multi-pass membrane protein</topology>
    </subcellularLocation>
</comment>